<dbReference type="SUPFAM" id="SSF56059">
    <property type="entry name" value="Glutathione synthetase ATP-binding domain-like"/>
    <property type="match status" value="1"/>
</dbReference>
<dbReference type="NCBIfam" id="NF005057">
    <property type="entry name" value="PRK06464.1"/>
    <property type="match status" value="1"/>
</dbReference>
<evidence type="ECO:0000256" key="9">
    <source>
        <dbReference type="ARBA" id="ARBA00022777"/>
    </source>
</evidence>
<dbReference type="InterPro" id="IPR002192">
    <property type="entry name" value="PPDK_AMP/ATP-bd"/>
</dbReference>
<dbReference type="SUPFAM" id="SSF51621">
    <property type="entry name" value="Phosphoenolpyruvate/pyruvate domain"/>
    <property type="match status" value="1"/>
</dbReference>
<dbReference type="HOGENOM" id="CLU_007308_6_2_1"/>
<comment type="cofactor">
    <cofactor evidence="1">
        <name>Mg(2+)</name>
        <dbReference type="ChEBI" id="CHEBI:18420"/>
    </cofactor>
</comment>
<dbReference type="InterPro" id="IPR006319">
    <property type="entry name" value="PEP_synth"/>
</dbReference>
<evidence type="ECO:0000256" key="6">
    <source>
        <dbReference type="ARBA" id="ARBA00022679"/>
    </source>
</evidence>
<evidence type="ECO:0000256" key="10">
    <source>
        <dbReference type="ARBA" id="ARBA00022840"/>
    </source>
</evidence>
<dbReference type="Pfam" id="PF00391">
    <property type="entry name" value="PEP-utilizers"/>
    <property type="match status" value="1"/>
</dbReference>
<dbReference type="InParanoid" id="Q5B0T7"/>
<dbReference type="InterPro" id="IPR000121">
    <property type="entry name" value="PEP_util_C"/>
</dbReference>
<dbReference type="InterPro" id="IPR040442">
    <property type="entry name" value="Pyrv_kinase-like_dom_sf"/>
</dbReference>
<feature type="compositionally biased region" description="Basic and acidic residues" evidence="14">
    <location>
        <begin position="192"/>
        <end position="209"/>
    </location>
</feature>
<dbReference type="GO" id="GO:0006094">
    <property type="term" value="P:gluconeogenesis"/>
    <property type="evidence" value="ECO:0000318"/>
    <property type="project" value="GO_Central"/>
</dbReference>
<evidence type="ECO:0000256" key="8">
    <source>
        <dbReference type="ARBA" id="ARBA00022741"/>
    </source>
</evidence>
<proteinExistence type="inferred from homology"/>
<evidence type="ECO:0000313" key="18">
    <source>
        <dbReference type="EMBL" id="CBF70726.1"/>
    </source>
</evidence>
<gene>
    <name evidence="18" type="ORF">ANIA_05843</name>
</gene>
<evidence type="ECO:0000259" key="15">
    <source>
        <dbReference type="Pfam" id="PF00391"/>
    </source>
</evidence>
<dbReference type="AlphaFoldDB" id="Q5B0T7"/>
<protein>
    <recommendedName>
        <fullName evidence="5">pyruvate, water dikinase</fullName>
        <ecNumber evidence="5">2.7.9.2</ecNumber>
    </recommendedName>
    <alternativeName>
        <fullName evidence="12">Pyruvate, water dikinase</fullName>
    </alternativeName>
</protein>
<dbReference type="eggNOG" id="ENOG502QREJ">
    <property type="taxonomic scope" value="Eukaryota"/>
</dbReference>
<comment type="pathway">
    <text evidence="3">Carbohydrate biosynthesis; gluconeogenesis.</text>
</comment>
<keyword evidence="11" id="KW-0460">Magnesium</keyword>
<reference evidence="19" key="1">
    <citation type="journal article" date="2005" name="Nature">
        <title>Sequencing of Aspergillus nidulans and comparative analysis with A. fumigatus and A. oryzae.</title>
        <authorList>
            <person name="Galagan J.E."/>
            <person name="Calvo S.E."/>
            <person name="Cuomo C."/>
            <person name="Ma L.J."/>
            <person name="Wortman J.R."/>
            <person name="Batzoglou S."/>
            <person name="Lee S.I."/>
            <person name="Basturkmen M."/>
            <person name="Spevak C.C."/>
            <person name="Clutterbuck J."/>
            <person name="Kapitonov V."/>
            <person name="Jurka J."/>
            <person name="Scazzocchio C."/>
            <person name="Farman M."/>
            <person name="Butler J."/>
            <person name="Purcell S."/>
            <person name="Harris S."/>
            <person name="Braus G.H."/>
            <person name="Draht O."/>
            <person name="Busch S."/>
            <person name="D'Enfert C."/>
            <person name="Bouchier C."/>
            <person name="Goldman G.H."/>
            <person name="Bell-Pedersen D."/>
            <person name="Griffiths-Jones S."/>
            <person name="Doonan J.H."/>
            <person name="Yu J."/>
            <person name="Vienken K."/>
            <person name="Pain A."/>
            <person name="Freitag M."/>
            <person name="Selker E.U."/>
            <person name="Archer D.B."/>
            <person name="Penalva M.A."/>
            <person name="Oakley B.R."/>
            <person name="Momany M."/>
            <person name="Tanaka T."/>
            <person name="Kumagai T."/>
            <person name="Asai K."/>
            <person name="Machida M."/>
            <person name="Nierman W.C."/>
            <person name="Denning D.W."/>
            <person name="Caddick M."/>
            <person name="Hynes M."/>
            <person name="Paoletti M."/>
            <person name="Fischer R."/>
            <person name="Miller B."/>
            <person name="Dyer P."/>
            <person name="Sachs M.S."/>
            <person name="Osmani S.A."/>
            <person name="Birren B.W."/>
        </authorList>
    </citation>
    <scope>NUCLEOTIDE SEQUENCE [LARGE SCALE GENOMIC DNA]</scope>
    <source>
        <strain evidence="19">FGSC A4 / ATCC 38163 / CBS 112.46 / NRRL 194 / M139</strain>
    </source>
</reference>
<dbReference type="PANTHER" id="PTHR43030">
    <property type="entry name" value="PHOSPHOENOLPYRUVATE SYNTHASE"/>
    <property type="match status" value="1"/>
</dbReference>
<dbReference type="NCBIfam" id="TIGR01418">
    <property type="entry name" value="PEP_synth"/>
    <property type="match status" value="1"/>
</dbReference>
<dbReference type="STRING" id="227321.Q5B0T7"/>
<dbReference type="InterPro" id="IPR036637">
    <property type="entry name" value="Phosphohistidine_dom_sf"/>
</dbReference>
<sequence length="911" mass="99111">MRAKCLAAWLTSTTTPPSISLHHPWIASIFALPGARGVLNHAGGGWQLQESSSSPSSCSPPFFVSESWTMVIKKAEMKQSAVLTRDFKDIRRSDGAAVGGKNASLGELVNALVPQGVAIPSGFALTAQAYWEFVRTNGIRENIARLLAGWQAGRATLPETGDAIRKRFLWGGWPPDVEEAIRAAYRRLAASERENTRDGRDGHDGHDGNGDGDGAFDVDVAVRSSATAEDLPDASFAGQLDSFLNVRGEEAVLQACQRCYASLFTDRAISYRQTMGFDQVSIALSVGVQRMVRSDIGGAGVLFSLDPDSGFNQVVLINAAWGLGENVVQGTVTPDEYHVFKPLLLADPGLTPIIDQRCGEKAMKMIYTQGRHGEEGKGCTRNVPTSKAEREAMVLSPREILQLARWGCLIEQHYGRPMDMEWARDGLTGQLFIVQARPETVHSRRRDLDVFQRHKLVGPRGRELVRGLSVGDAAVSGRVCLIETADEISQFVPGSVLVTGATDPDWVPIMKQAAAIVTDHGGRTSHAAIISRELGLPAVVGAGRATYMLHSDQEVTVSCAEGDAGFVYEGLSEIRTETIDLSSLAFPSPSPSSHSTQVMLNMANPAAAYRWWRLPASGIGLARMEFVVSNSIQVHPMALVHFDELRDPAAKDQIARLTAGYRDKPAYFVDRLAHGFAALCAAVYPRPAILRLSDFKTNEYAGLIGGSQFEPREENPMLGLRGASRYYSPRYREAFALECRAIKQLRQTIGFTNAIVMIPFCRTVDEARRVLALMAENGLVRGQDGLQVYMMCEIPSNVILAADFAEYFDGFSIGSNDLTQLTLGVDRDAEELAHLFSEQDRAVRWMIAEVIMVCRKKGCKIGLCGQAPSDRPEFARFLVQAGIDSISVSPDSFVAVARNVQAALSSGESPA</sequence>
<dbReference type="InterPro" id="IPR023151">
    <property type="entry name" value="PEP_util_CS"/>
</dbReference>
<dbReference type="Gene3D" id="3.50.30.10">
    <property type="entry name" value="Phosphohistidine domain"/>
    <property type="match status" value="1"/>
</dbReference>
<dbReference type="GeneID" id="2870749"/>
<dbReference type="InterPro" id="IPR015813">
    <property type="entry name" value="Pyrv/PenolPyrv_kinase-like_dom"/>
</dbReference>
<dbReference type="FunFam" id="3.30.470.20:FF:000017">
    <property type="entry name" value="Phosphoenolpyruvate synthase"/>
    <property type="match status" value="1"/>
</dbReference>
<evidence type="ECO:0000313" key="19">
    <source>
        <dbReference type="Proteomes" id="UP000000560"/>
    </source>
</evidence>
<dbReference type="Proteomes" id="UP000000560">
    <property type="component" value="Chromosome I"/>
</dbReference>
<accession>C8V016</accession>
<dbReference type="InterPro" id="IPR008279">
    <property type="entry name" value="PEP-util_enz_mobile_dom"/>
</dbReference>
<evidence type="ECO:0000256" key="13">
    <source>
        <dbReference type="ARBA" id="ARBA00047700"/>
    </source>
</evidence>
<evidence type="ECO:0000259" key="17">
    <source>
        <dbReference type="Pfam" id="PF02896"/>
    </source>
</evidence>
<dbReference type="Gene3D" id="3.30.470.20">
    <property type="entry name" value="ATP-grasp fold, B domain"/>
    <property type="match status" value="1"/>
</dbReference>
<dbReference type="RefSeq" id="XP_663447.1">
    <property type="nucleotide sequence ID" value="XM_658355.1"/>
</dbReference>
<dbReference type="PANTHER" id="PTHR43030:SF1">
    <property type="entry name" value="PHOSPHOENOLPYRUVATE SYNTHASE"/>
    <property type="match status" value="1"/>
</dbReference>
<dbReference type="PROSITE" id="PS00370">
    <property type="entry name" value="PEP_ENZYMES_PHOS_SITE"/>
    <property type="match status" value="1"/>
</dbReference>
<feature type="domain" description="PEP-utilising enzyme C-terminal" evidence="17">
    <location>
        <begin position="590"/>
        <end position="900"/>
    </location>
</feature>
<dbReference type="GO" id="GO:0046872">
    <property type="term" value="F:metal ion binding"/>
    <property type="evidence" value="ECO:0007669"/>
    <property type="project" value="UniProtKB-KW"/>
</dbReference>
<feature type="region of interest" description="Disordered" evidence="14">
    <location>
        <begin position="192"/>
        <end position="214"/>
    </location>
</feature>
<dbReference type="Pfam" id="PF02896">
    <property type="entry name" value="PEP-utilizers_C"/>
    <property type="match status" value="1"/>
</dbReference>
<dbReference type="InterPro" id="IPR018274">
    <property type="entry name" value="PEP_util_AS"/>
</dbReference>
<evidence type="ECO:0000256" key="12">
    <source>
        <dbReference type="ARBA" id="ARBA00033470"/>
    </source>
</evidence>
<dbReference type="GO" id="GO:0005524">
    <property type="term" value="F:ATP binding"/>
    <property type="evidence" value="ECO:0007669"/>
    <property type="project" value="UniProtKB-KW"/>
</dbReference>
<dbReference type="KEGG" id="ani:ANIA_05843"/>
<comment type="similarity">
    <text evidence="4">Belongs to the PEP-utilizing enzyme family.</text>
</comment>
<comment type="function">
    <text evidence="2">Catalyzes the phosphorylation of pyruvate to phosphoenolpyruvate.</text>
</comment>
<accession>Q5B0T7</accession>
<evidence type="ECO:0000256" key="3">
    <source>
        <dbReference type="ARBA" id="ARBA00004742"/>
    </source>
</evidence>
<dbReference type="OMA" id="HFFHEVG"/>
<dbReference type="EC" id="2.7.9.2" evidence="5"/>
<dbReference type="UniPathway" id="UPA00138"/>
<keyword evidence="10" id="KW-0067">ATP-binding</keyword>
<dbReference type="Gene3D" id="3.30.1490.20">
    <property type="entry name" value="ATP-grasp fold, A domain"/>
    <property type="match status" value="1"/>
</dbReference>
<evidence type="ECO:0000259" key="16">
    <source>
        <dbReference type="Pfam" id="PF01326"/>
    </source>
</evidence>
<dbReference type="Pfam" id="PF01326">
    <property type="entry name" value="PPDK_N"/>
    <property type="match status" value="1"/>
</dbReference>
<evidence type="ECO:0000256" key="7">
    <source>
        <dbReference type="ARBA" id="ARBA00022723"/>
    </source>
</evidence>
<evidence type="ECO:0000256" key="11">
    <source>
        <dbReference type="ARBA" id="ARBA00022842"/>
    </source>
</evidence>
<evidence type="ECO:0000256" key="2">
    <source>
        <dbReference type="ARBA" id="ARBA00002988"/>
    </source>
</evidence>
<keyword evidence="6" id="KW-0808">Transferase</keyword>
<dbReference type="Gene3D" id="3.20.20.60">
    <property type="entry name" value="Phosphoenolpyruvate-binding domains"/>
    <property type="match status" value="1"/>
</dbReference>
<dbReference type="GO" id="GO:0008986">
    <property type="term" value="F:pyruvate, water dikinase activity"/>
    <property type="evidence" value="ECO:0000318"/>
    <property type="project" value="GO_Central"/>
</dbReference>
<feature type="domain" description="PEP-utilising enzyme mobile" evidence="15">
    <location>
        <begin position="493"/>
        <end position="562"/>
    </location>
</feature>
<dbReference type="InterPro" id="IPR013815">
    <property type="entry name" value="ATP_grasp_subdomain_1"/>
</dbReference>
<name>Q5B0T7_EMENI</name>
<reference evidence="19" key="2">
    <citation type="journal article" date="2009" name="Fungal Genet. Biol.">
        <title>The 2008 update of the Aspergillus nidulans genome annotation: a community effort.</title>
        <authorList>
            <person name="Wortman J.R."/>
            <person name="Gilsenan J.M."/>
            <person name="Joardar V."/>
            <person name="Deegan J."/>
            <person name="Clutterbuck J."/>
            <person name="Andersen M.R."/>
            <person name="Archer D."/>
            <person name="Bencina M."/>
            <person name="Braus G."/>
            <person name="Coutinho P."/>
            <person name="von Dohren H."/>
            <person name="Doonan J."/>
            <person name="Driessen A.J."/>
            <person name="Durek P."/>
            <person name="Espeso E."/>
            <person name="Fekete E."/>
            <person name="Flipphi M."/>
            <person name="Estrada C.G."/>
            <person name="Geysens S."/>
            <person name="Goldman G."/>
            <person name="de Groot P.W."/>
            <person name="Hansen K."/>
            <person name="Harris S.D."/>
            <person name="Heinekamp T."/>
            <person name="Helmstaedt K."/>
            <person name="Henrissat B."/>
            <person name="Hofmann G."/>
            <person name="Homan T."/>
            <person name="Horio T."/>
            <person name="Horiuchi H."/>
            <person name="James S."/>
            <person name="Jones M."/>
            <person name="Karaffa L."/>
            <person name="Karanyi Z."/>
            <person name="Kato M."/>
            <person name="Keller N."/>
            <person name="Kelly D.E."/>
            <person name="Kiel J.A."/>
            <person name="Kim J.M."/>
            <person name="van der Klei I.J."/>
            <person name="Klis F.M."/>
            <person name="Kovalchuk A."/>
            <person name="Krasevec N."/>
            <person name="Kubicek C.P."/>
            <person name="Liu B."/>
            <person name="Maccabe A."/>
            <person name="Meyer V."/>
            <person name="Mirabito P."/>
            <person name="Miskei M."/>
            <person name="Mos M."/>
            <person name="Mullins J."/>
            <person name="Nelson D.R."/>
            <person name="Nielsen J."/>
            <person name="Oakley B.R."/>
            <person name="Osmani S.A."/>
            <person name="Pakula T."/>
            <person name="Paszewski A."/>
            <person name="Paulsen I."/>
            <person name="Pilsyk S."/>
            <person name="Pocsi I."/>
            <person name="Punt P.J."/>
            <person name="Ram A.F."/>
            <person name="Ren Q."/>
            <person name="Robellet X."/>
            <person name="Robson G."/>
            <person name="Seiboth B."/>
            <person name="van Solingen P."/>
            <person name="Specht T."/>
            <person name="Sun J."/>
            <person name="Taheri-Talesh N."/>
            <person name="Takeshita N."/>
            <person name="Ussery D."/>
            <person name="vanKuyk P.A."/>
            <person name="Visser H."/>
            <person name="van de Vondervoort P.J."/>
            <person name="de Vries R.P."/>
            <person name="Walton J."/>
            <person name="Xiang X."/>
            <person name="Xiong Y."/>
            <person name="Zeng A.P."/>
            <person name="Brandt B.W."/>
            <person name="Cornell M.J."/>
            <person name="van den Hondel C.A."/>
            <person name="Visser J."/>
            <person name="Oliver S.G."/>
            <person name="Turner G."/>
        </authorList>
    </citation>
    <scope>GENOME REANNOTATION</scope>
    <source>
        <strain evidence="19">FGSC A4 / ATCC 38163 / CBS 112.46 / NRRL 194 / M139</strain>
    </source>
</reference>
<evidence type="ECO:0000256" key="4">
    <source>
        <dbReference type="ARBA" id="ARBA00007837"/>
    </source>
</evidence>
<keyword evidence="19" id="KW-1185">Reference proteome</keyword>
<keyword evidence="7" id="KW-0479">Metal-binding</keyword>
<dbReference type="PROSITE" id="PS00742">
    <property type="entry name" value="PEP_ENZYMES_2"/>
    <property type="match status" value="1"/>
</dbReference>
<keyword evidence="9" id="KW-0418">Kinase</keyword>
<organism evidence="18 19">
    <name type="scientific">Emericella nidulans (strain FGSC A4 / ATCC 38163 / CBS 112.46 / NRRL 194 / M139)</name>
    <name type="common">Aspergillus nidulans</name>
    <dbReference type="NCBI Taxonomy" id="227321"/>
    <lineage>
        <taxon>Eukaryota</taxon>
        <taxon>Fungi</taxon>
        <taxon>Dikarya</taxon>
        <taxon>Ascomycota</taxon>
        <taxon>Pezizomycotina</taxon>
        <taxon>Eurotiomycetes</taxon>
        <taxon>Eurotiomycetidae</taxon>
        <taxon>Eurotiales</taxon>
        <taxon>Aspergillaceae</taxon>
        <taxon>Aspergillus</taxon>
        <taxon>Aspergillus subgen. Nidulantes</taxon>
    </lineage>
</organism>
<dbReference type="EMBL" id="BN001301">
    <property type="protein sequence ID" value="CBF70726.1"/>
    <property type="molecule type" value="Genomic_DNA"/>
</dbReference>
<evidence type="ECO:0000256" key="1">
    <source>
        <dbReference type="ARBA" id="ARBA00001946"/>
    </source>
</evidence>
<dbReference type="SUPFAM" id="SSF52009">
    <property type="entry name" value="Phosphohistidine domain"/>
    <property type="match status" value="1"/>
</dbReference>
<evidence type="ECO:0000256" key="14">
    <source>
        <dbReference type="SAM" id="MobiDB-lite"/>
    </source>
</evidence>
<keyword evidence="8" id="KW-0547">Nucleotide-binding</keyword>
<dbReference type="OrthoDB" id="6123450at2759"/>
<feature type="domain" description="Pyruvate phosphate dikinase AMP/ATP-binding" evidence="16">
    <location>
        <begin position="97"/>
        <end position="450"/>
    </location>
</feature>
<comment type="catalytic activity">
    <reaction evidence="13">
        <text>pyruvate + ATP + H2O = phosphoenolpyruvate + AMP + phosphate + 2 H(+)</text>
        <dbReference type="Rhea" id="RHEA:11364"/>
        <dbReference type="ChEBI" id="CHEBI:15361"/>
        <dbReference type="ChEBI" id="CHEBI:15377"/>
        <dbReference type="ChEBI" id="CHEBI:15378"/>
        <dbReference type="ChEBI" id="CHEBI:30616"/>
        <dbReference type="ChEBI" id="CHEBI:43474"/>
        <dbReference type="ChEBI" id="CHEBI:58702"/>
        <dbReference type="ChEBI" id="CHEBI:456215"/>
        <dbReference type="EC" id="2.7.9.2"/>
    </reaction>
</comment>
<evidence type="ECO:0000256" key="5">
    <source>
        <dbReference type="ARBA" id="ARBA00011996"/>
    </source>
</evidence>